<dbReference type="RefSeq" id="WP_013253987.1">
    <property type="nucleotide sequence ID" value="NC_014364.1"/>
</dbReference>
<name>E1R4A1_SEDSS</name>
<protein>
    <submittedName>
        <fullName evidence="4">Extracellular solute-binding protein family 1</fullName>
    </submittedName>
</protein>
<feature type="signal peptide" evidence="3">
    <location>
        <begin position="1"/>
        <end position="28"/>
    </location>
</feature>
<evidence type="ECO:0000256" key="3">
    <source>
        <dbReference type="SAM" id="SignalP"/>
    </source>
</evidence>
<dbReference type="Pfam" id="PF01547">
    <property type="entry name" value="SBP_bac_1"/>
    <property type="match status" value="1"/>
</dbReference>
<dbReference type="HOGENOM" id="CLU_031285_12_0_12"/>
<dbReference type="InterPro" id="IPR050490">
    <property type="entry name" value="Bact_solute-bd_prot1"/>
</dbReference>
<proteinExistence type="inferred from homology"/>
<reference evidence="4 5" key="1">
    <citation type="journal article" date="2010" name="Stand. Genomic Sci.">
        <title>Complete genome sequence of Spirochaeta smaragdinae type strain (SEBR 4228).</title>
        <authorList>
            <person name="Mavromatis K."/>
            <person name="Yasawong M."/>
            <person name="Chertkov O."/>
            <person name="Lapidus A."/>
            <person name="Lucas S."/>
            <person name="Nolan M."/>
            <person name="Del Rio T.G."/>
            <person name="Tice H."/>
            <person name="Cheng J.F."/>
            <person name="Pitluck S."/>
            <person name="Liolios K."/>
            <person name="Ivanova N."/>
            <person name="Tapia R."/>
            <person name="Han C."/>
            <person name="Bruce D."/>
            <person name="Goodwin L."/>
            <person name="Pati A."/>
            <person name="Chen A."/>
            <person name="Palaniappan K."/>
            <person name="Land M."/>
            <person name="Hauser L."/>
            <person name="Chang Y.J."/>
            <person name="Jeffries C.D."/>
            <person name="Detter J.C."/>
            <person name="Rohde M."/>
            <person name="Brambilla E."/>
            <person name="Spring S."/>
            <person name="Goker M."/>
            <person name="Sikorski J."/>
            <person name="Woyke T."/>
            <person name="Bristow J."/>
            <person name="Eisen J.A."/>
            <person name="Markowitz V."/>
            <person name="Hugenholtz P."/>
            <person name="Klenk H.P."/>
            <person name="Kyrpides N.C."/>
        </authorList>
    </citation>
    <scope>NUCLEOTIDE SEQUENCE [LARGE SCALE GENOMIC DNA]</scope>
    <source>
        <strain evidence="5">DSM 11293 / JCM 15392 / SEBR 4228</strain>
    </source>
</reference>
<feature type="chain" id="PRO_5003150708" evidence="3">
    <location>
        <begin position="29"/>
        <end position="442"/>
    </location>
</feature>
<accession>E1R4A1</accession>
<evidence type="ECO:0000256" key="1">
    <source>
        <dbReference type="ARBA" id="ARBA00004418"/>
    </source>
</evidence>
<dbReference type="AlphaFoldDB" id="E1R4A1"/>
<evidence type="ECO:0000313" key="4">
    <source>
        <dbReference type="EMBL" id="ADK80523.1"/>
    </source>
</evidence>
<comment type="similarity">
    <text evidence="2">Belongs to the bacterial solute-binding protein 1 family.</text>
</comment>
<comment type="subcellular location">
    <subcellularLocation>
        <location evidence="1">Periplasm</location>
    </subcellularLocation>
</comment>
<sequence length="442" mass="48947">MTETARKRVRALALAGVILLLSSTLAWAGGDQEKGNGKIVLSTYFQIDPANPQYEGHNEVMKAFTAAHPEIEFKHEYATGESFHQKFQAMAASGRMPDVFTTYVGKRTAYITETGKVLDLRAYLDDAFMKSFNPAAWEAQGSEGEIYTIPPSMAVCHVMYANTKILDELGLSFPKSYKELLSQVDTIKKAGYYPVSLGNKDQWPVNSWLLSALVDRMGGKEWFQKAMVGKASFTDEPFVRSLEIVKEMVDKGVFSPGVNQMSNTEADQEFYQGKSVYLIDAGWRTSAMTTSLPQDFQNAVYMGVFPEIAGAVDHGTSVAVPSEGFGINKELADDPAKLEAALTFLKFYNGPEGAAIRLKYGEIPTCKLDYSQYDLPRLQIAYADFQENTPMGYVIDAKMDGEGMGVLNPSIQAMMFGNMTPQEVAEKYEAWVKENDSNRLGN</sequence>
<dbReference type="GO" id="GO:0042597">
    <property type="term" value="C:periplasmic space"/>
    <property type="evidence" value="ECO:0007669"/>
    <property type="project" value="UniProtKB-SubCell"/>
</dbReference>
<keyword evidence="5" id="KW-1185">Reference proteome</keyword>
<dbReference type="Gene3D" id="3.40.190.10">
    <property type="entry name" value="Periplasmic binding protein-like II"/>
    <property type="match status" value="2"/>
</dbReference>
<gene>
    <name evidence="4" type="ordered locus">Spirs_1396</name>
</gene>
<keyword evidence="3" id="KW-0732">Signal</keyword>
<dbReference type="PANTHER" id="PTHR43649">
    <property type="entry name" value="ARABINOSE-BINDING PROTEIN-RELATED"/>
    <property type="match status" value="1"/>
</dbReference>
<evidence type="ECO:0000256" key="2">
    <source>
        <dbReference type="ARBA" id="ARBA00008520"/>
    </source>
</evidence>
<dbReference type="KEGG" id="ssm:Spirs_1396"/>
<evidence type="ECO:0000313" key="5">
    <source>
        <dbReference type="Proteomes" id="UP000002318"/>
    </source>
</evidence>
<dbReference type="eggNOG" id="COG1653">
    <property type="taxonomic scope" value="Bacteria"/>
</dbReference>
<dbReference type="Proteomes" id="UP000002318">
    <property type="component" value="Chromosome"/>
</dbReference>
<organism evidence="4 5">
    <name type="scientific">Sediminispirochaeta smaragdinae (strain DSM 11293 / JCM 15392 / SEBR 4228)</name>
    <name type="common">Spirochaeta smaragdinae</name>
    <dbReference type="NCBI Taxonomy" id="573413"/>
    <lineage>
        <taxon>Bacteria</taxon>
        <taxon>Pseudomonadati</taxon>
        <taxon>Spirochaetota</taxon>
        <taxon>Spirochaetia</taxon>
        <taxon>Spirochaetales</taxon>
        <taxon>Spirochaetaceae</taxon>
        <taxon>Sediminispirochaeta</taxon>
    </lineage>
</organism>
<dbReference type="SUPFAM" id="SSF53850">
    <property type="entry name" value="Periplasmic binding protein-like II"/>
    <property type="match status" value="1"/>
</dbReference>
<dbReference type="EMBL" id="CP002116">
    <property type="protein sequence ID" value="ADK80523.1"/>
    <property type="molecule type" value="Genomic_DNA"/>
</dbReference>
<dbReference type="STRING" id="573413.Spirs_1396"/>
<dbReference type="OrthoDB" id="9798191at2"/>
<dbReference type="InterPro" id="IPR006059">
    <property type="entry name" value="SBP"/>
</dbReference>
<dbReference type="PANTHER" id="PTHR43649:SF14">
    <property type="entry name" value="BLR3389 PROTEIN"/>
    <property type="match status" value="1"/>
</dbReference>